<comment type="caution">
    <text evidence="2">The sequence shown here is derived from an EMBL/GenBank/DDBJ whole genome shotgun (WGS) entry which is preliminary data.</text>
</comment>
<name>A0A3M6UL46_POCDA</name>
<dbReference type="EMBL" id="RCHS01001279">
    <property type="protein sequence ID" value="RMX54342.1"/>
    <property type="molecule type" value="Genomic_DNA"/>
</dbReference>
<gene>
    <name evidence="2" type="ORF">pdam_00022124</name>
</gene>
<dbReference type="GO" id="GO:0005874">
    <property type="term" value="C:microtubule"/>
    <property type="evidence" value="ECO:0007669"/>
    <property type="project" value="InterPro"/>
</dbReference>
<protein>
    <submittedName>
        <fullName evidence="2">Uncharacterized protein</fullName>
    </submittedName>
</protein>
<evidence type="ECO:0000313" key="2">
    <source>
        <dbReference type="EMBL" id="RMX54342.1"/>
    </source>
</evidence>
<reference evidence="2 3" key="1">
    <citation type="journal article" date="2018" name="Sci. Rep.">
        <title>Comparative analysis of the Pocillopora damicornis genome highlights role of immune system in coral evolution.</title>
        <authorList>
            <person name="Cunning R."/>
            <person name="Bay R.A."/>
            <person name="Gillette P."/>
            <person name="Baker A.C."/>
            <person name="Traylor-Knowles N."/>
        </authorList>
    </citation>
    <scope>NUCLEOTIDE SEQUENCE [LARGE SCALE GENOMIC DNA]</scope>
    <source>
        <strain evidence="2">RSMAS</strain>
        <tissue evidence="2">Whole animal</tissue>
    </source>
</reference>
<dbReference type="PANTHER" id="PTHR21616">
    <property type="entry name" value="CENTROSOME SPINDLE POLE ASSOCIATED PROTEIN"/>
    <property type="match status" value="1"/>
</dbReference>
<evidence type="ECO:0000313" key="3">
    <source>
        <dbReference type="Proteomes" id="UP000275408"/>
    </source>
</evidence>
<dbReference type="InterPro" id="IPR026708">
    <property type="entry name" value="CSPP1"/>
</dbReference>
<feature type="compositionally biased region" description="Basic and acidic residues" evidence="1">
    <location>
        <begin position="547"/>
        <end position="569"/>
    </location>
</feature>
<feature type="region of interest" description="Disordered" evidence="1">
    <location>
        <begin position="263"/>
        <end position="282"/>
    </location>
</feature>
<dbReference type="GO" id="GO:0005813">
    <property type="term" value="C:centrosome"/>
    <property type="evidence" value="ECO:0007669"/>
    <property type="project" value="InterPro"/>
</dbReference>
<accession>A0A3M6UL46</accession>
<organism evidence="2 3">
    <name type="scientific">Pocillopora damicornis</name>
    <name type="common">Cauliflower coral</name>
    <name type="synonym">Millepora damicornis</name>
    <dbReference type="NCBI Taxonomy" id="46731"/>
    <lineage>
        <taxon>Eukaryota</taxon>
        <taxon>Metazoa</taxon>
        <taxon>Cnidaria</taxon>
        <taxon>Anthozoa</taxon>
        <taxon>Hexacorallia</taxon>
        <taxon>Scleractinia</taxon>
        <taxon>Astrocoeniina</taxon>
        <taxon>Pocilloporidae</taxon>
        <taxon>Pocillopora</taxon>
    </lineage>
</organism>
<dbReference type="OrthoDB" id="8185397at2759"/>
<dbReference type="GO" id="GO:0000922">
    <property type="term" value="C:spindle pole"/>
    <property type="evidence" value="ECO:0007669"/>
    <property type="project" value="InterPro"/>
</dbReference>
<evidence type="ECO:0000256" key="1">
    <source>
        <dbReference type="SAM" id="MobiDB-lite"/>
    </source>
</evidence>
<feature type="region of interest" description="Disordered" evidence="1">
    <location>
        <begin position="31"/>
        <end position="70"/>
    </location>
</feature>
<keyword evidence="3" id="KW-1185">Reference proteome</keyword>
<feature type="compositionally biased region" description="Polar residues" evidence="1">
    <location>
        <begin position="467"/>
        <end position="490"/>
    </location>
</feature>
<dbReference type="Proteomes" id="UP000275408">
    <property type="component" value="Unassembled WGS sequence"/>
</dbReference>
<dbReference type="GO" id="GO:0032467">
    <property type="term" value="P:positive regulation of cytokinesis"/>
    <property type="evidence" value="ECO:0007669"/>
    <property type="project" value="InterPro"/>
</dbReference>
<proteinExistence type="predicted"/>
<feature type="region of interest" description="Disordered" evidence="1">
    <location>
        <begin position="336"/>
        <end position="584"/>
    </location>
</feature>
<dbReference type="AlphaFoldDB" id="A0A3M6UL46"/>
<feature type="compositionally biased region" description="Basic and acidic residues" evidence="1">
    <location>
        <begin position="336"/>
        <end position="355"/>
    </location>
</feature>
<feature type="compositionally biased region" description="Basic and acidic residues" evidence="1">
    <location>
        <begin position="628"/>
        <end position="655"/>
    </location>
</feature>
<feature type="region of interest" description="Disordered" evidence="1">
    <location>
        <begin position="628"/>
        <end position="661"/>
    </location>
</feature>
<dbReference type="PANTHER" id="PTHR21616:SF3">
    <property type="match status" value="1"/>
</dbReference>
<sequence length="691" mass="77654">MDQVRPAPFESGYHHHKTQWFHNGKIIGGTSGSGLVYGSDQREKSSSSVFPLEPQKANPKAMQDTYRPSSKNYHLKNAHNQGYELGLTSSFETSTSNDKYTKRQHFIRGKVPGGSASNKLIYGTDEVLRQANMRDGNNPSGFLYGTEAATKVGKPSPGPRPNNVLWLEERTEKETFKNKKLATTQDEFLARHMEEKTRKRQAELEEKRRDLQDLKNYDPWGRPGGGAPIMPEVTTISSLHVSGTDEKPETKRTKSIKNLVQEPYQPFGGRQGGGGAPNRTESGRVAAGFRADPELRFPRHASKANVDPNLRYAGRDEQYRQDLDSMIEGSRNMKTLQREKSKEDELQHLKTDPFGREGAGAPRKTGSGTVKAAYPTTLSKDIEELRKGQRRNPLTLDLNETDDRNPRYNPWGRGHGNPPQFDRQGRMIKPVREKEENELEGIGIEANRPGGGAPNVDKGGKLKTRKAQTLTKTSSGQTMQRDFSPLNQRNVYDPWGRSGAGAPIKNSDGQIQTRTAGRVTHDSSSMSPSGKKDPQAKQELLTTLQKMSEESRSRRKAEHEDLLTSEKDVASWLRSGVVGQPSYNPTTKEIIAQKKQTSDVTSQVLNIRRQKNEKSREYHTDLEAQARERYQNRKQSEDQQRIKSVEHLKTMDRMWGRPGAGAPLGREHLDFARKQKLGLVPADSSYTYRDA</sequence>